<evidence type="ECO:0000313" key="1">
    <source>
        <dbReference type="EMBL" id="QIS09187.1"/>
    </source>
</evidence>
<evidence type="ECO:0000313" key="2">
    <source>
        <dbReference type="Proteomes" id="UP000503540"/>
    </source>
</evidence>
<sequence length="244" mass="26124">MGEKTDQCYPVPPGRDLKSLPPFPQHQAATLVAVADDVGVPGVREVIDMVRDLLGHPESVQSIIYTWIDANSHLTSATDGSSSADSPGTAGLQDSAENLQAYWTGDGCNSAVAYVGHIIDATEAAKVILKQVYEEMGNLRDRIVKNYTDSIDNINQAAAAVIDYLDGIPEIAIKLDIGGAAKHVGEFLKKLVDTLHKIANDLINYVNTVQGEVSKIHGSASLLKVPIAIADAAFNSKKWHVKPD</sequence>
<dbReference type="KEGG" id="nah:F5544_06380"/>
<dbReference type="EMBL" id="CP046172">
    <property type="protein sequence ID" value="QIS09187.1"/>
    <property type="molecule type" value="Genomic_DNA"/>
</dbReference>
<gene>
    <name evidence="1" type="ORF">F5544_06380</name>
</gene>
<reference evidence="1 2" key="1">
    <citation type="journal article" date="2019" name="ACS Chem. Biol.">
        <title>Identification and Mobilization of a Cryptic Antibiotic Biosynthesis Gene Locus from a Human-Pathogenic Nocardia Isolate.</title>
        <authorList>
            <person name="Herisse M."/>
            <person name="Ishida K."/>
            <person name="Porter J.L."/>
            <person name="Howden B."/>
            <person name="Hertweck C."/>
            <person name="Stinear T.P."/>
            <person name="Pidot S.J."/>
        </authorList>
    </citation>
    <scope>NUCLEOTIDE SEQUENCE [LARGE SCALE GENOMIC DNA]</scope>
    <source>
        <strain evidence="1 2">AUSMDU00012717</strain>
    </source>
</reference>
<organism evidence="1 2">
    <name type="scientific">Nocardia arthritidis</name>
    <dbReference type="NCBI Taxonomy" id="228602"/>
    <lineage>
        <taxon>Bacteria</taxon>
        <taxon>Bacillati</taxon>
        <taxon>Actinomycetota</taxon>
        <taxon>Actinomycetes</taxon>
        <taxon>Mycobacteriales</taxon>
        <taxon>Nocardiaceae</taxon>
        <taxon>Nocardia</taxon>
    </lineage>
</organism>
<name>A0A6G9Y7W8_9NOCA</name>
<proteinExistence type="predicted"/>
<keyword evidence="2" id="KW-1185">Reference proteome</keyword>
<dbReference type="Proteomes" id="UP000503540">
    <property type="component" value="Chromosome"/>
</dbReference>
<dbReference type="RefSeq" id="WP_167472328.1">
    <property type="nucleotide sequence ID" value="NZ_CP046172.1"/>
</dbReference>
<dbReference type="AlphaFoldDB" id="A0A6G9Y7W8"/>
<protein>
    <submittedName>
        <fullName evidence="1">Uncharacterized protein</fullName>
    </submittedName>
</protein>
<accession>A0A6G9Y7W8</accession>